<reference evidence="6" key="1">
    <citation type="journal article" date="2019" name="Int. J. Syst. Evol. Microbiol.">
        <title>The Global Catalogue of Microorganisms (GCM) 10K type strain sequencing project: providing services to taxonomists for standard genome sequencing and annotation.</title>
        <authorList>
            <consortium name="The Broad Institute Genomics Platform"/>
            <consortium name="The Broad Institute Genome Sequencing Center for Infectious Disease"/>
            <person name="Wu L."/>
            <person name="Ma J."/>
        </authorList>
    </citation>
    <scope>NUCLEOTIDE SEQUENCE [LARGE SCALE GENOMIC DNA]</scope>
    <source>
        <strain evidence="6">NBRC 15640</strain>
    </source>
</reference>
<feature type="active site" description="Nucleophile" evidence="2">
    <location>
        <position position="57"/>
    </location>
</feature>
<feature type="active site" description="Proton acceptor" evidence="2">
    <location>
        <position position="298"/>
    </location>
</feature>
<feature type="domain" description="PNPLA" evidence="4">
    <location>
        <begin position="13"/>
        <end position="311"/>
    </location>
</feature>
<gene>
    <name evidence="5" type="ORF">GCM10007932_37540</name>
</gene>
<dbReference type="Gene3D" id="3.40.1090.10">
    <property type="entry name" value="Cytosolic phospholipase A2 catalytic domain"/>
    <property type="match status" value="2"/>
</dbReference>
<evidence type="ECO:0000313" key="6">
    <source>
        <dbReference type="Proteomes" id="UP001156690"/>
    </source>
</evidence>
<evidence type="ECO:0000313" key="5">
    <source>
        <dbReference type="EMBL" id="GLQ74393.1"/>
    </source>
</evidence>
<evidence type="ECO:0000256" key="1">
    <source>
        <dbReference type="ARBA" id="ARBA00023098"/>
    </source>
</evidence>
<evidence type="ECO:0000256" key="3">
    <source>
        <dbReference type="SAM" id="MobiDB-lite"/>
    </source>
</evidence>
<dbReference type="AlphaFoldDB" id="A0AAV5NVW0"/>
<dbReference type="InterPro" id="IPR002641">
    <property type="entry name" value="PNPLA_dom"/>
</dbReference>
<dbReference type="Proteomes" id="UP001156690">
    <property type="component" value="Unassembled WGS sequence"/>
</dbReference>
<accession>A0AAV5NVW0</accession>
<comment type="caution">
    <text evidence="5">The sequence shown here is derived from an EMBL/GenBank/DDBJ whole genome shotgun (WGS) entry which is preliminary data.</text>
</comment>
<dbReference type="PROSITE" id="PS51635">
    <property type="entry name" value="PNPLA"/>
    <property type="match status" value="1"/>
</dbReference>
<dbReference type="PANTHER" id="PTHR46394">
    <property type="entry name" value="ANNEXIN"/>
    <property type="match status" value="1"/>
</dbReference>
<proteinExistence type="predicted"/>
<dbReference type="PANTHER" id="PTHR46394:SF1">
    <property type="entry name" value="PNPLA DOMAIN-CONTAINING PROTEIN"/>
    <property type="match status" value="1"/>
</dbReference>
<dbReference type="RefSeq" id="WP_126608567.1">
    <property type="nucleotide sequence ID" value="NZ_AP025145.1"/>
</dbReference>
<feature type="short sequence motif" description="DGA/G" evidence="2">
    <location>
        <begin position="298"/>
        <end position="300"/>
    </location>
</feature>
<dbReference type="GO" id="GO:0016042">
    <property type="term" value="P:lipid catabolic process"/>
    <property type="evidence" value="ECO:0007669"/>
    <property type="project" value="UniProtKB-UniRule"/>
</dbReference>
<evidence type="ECO:0000256" key="2">
    <source>
        <dbReference type="PROSITE-ProRule" id="PRU01161"/>
    </source>
</evidence>
<organism evidence="5 6">
    <name type="scientific">Vibrio penaeicida</name>
    <dbReference type="NCBI Taxonomy" id="104609"/>
    <lineage>
        <taxon>Bacteria</taxon>
        <taxon>Pseudomonadati</taxon>
        <taxon>Pseudomonadota</taxon>
        <taxon>Gammaproteobacteria</taxon>
        <taxon>Vibrionales</taxon>
        <taxon>Vibrionaceae</taxon>
        <taxon>Vibrio</taxon>
    </lineage>
</organism>
<dbReference type="EMBL" id="BSNX01000055">
    <property type="protein sequence ID" value="GLQ74393.1"/>
    <property type="molecule type" value="Genomic_DNA"/>
</dbReference>
<keyword evidence="2" id="KW-0378">Hydrolase</keyword>
<dbReference type="GO" id="GO:0016787">
    <property type="term" value="F:hydrolase activity"/>
    <property type="evidence" value="ECO:0007669"/>
    <property type="project" value="UniProtKB-UniRule"/>
</dbReference>
<dbReference type="Pfam" id="PF01734">
    <property type="entry name" value="Patatin"/>
    <property type="match status" value="1"/>
</dbReference>
<protein>
    <recommendedName>
        <fullName evidence="4">PNPLA domain-containing protein</fullName>
    </recommendedName>
</protein>
<dbReference type="InterPro" id="IPR052580">
    <property type="entry name" value="Lipid_Hydrolase"/>
</dbReference>
<feature type="short sequence motif" description="GXSXG" evidence="2">
    <location>
        <begin position="55"/>
        <end position="59"/>
    </location>
</feature>
<evidence type="ECO:0000259" key="4">
    <source>
        <dbReference type="PROSITE" id="PS51635"/>
    </source>
</evidence>
<dbReference type="InterPro" id="IPR016035">
    <property type="entry name" value="Acyl_Trfase/lysoPLipase"/>
</dbReference>
<keyword evidence="6" id="KW-1185">Reference proteome</keyword>
<name>A0AAV5NVW0_9VIBR</name>
<sequence length="427" mass="46542">MARISNPADVHYLALEGGGGKGVTYLGAIRALERHGVLPINIDTPGQNQIRGISGASAGAITAMFLAMGYNSTQLQQVLNNSSTFTGFFDGPSIGLSRSVDRNNRPDLHTSAPNGVRPIDHIRQQSQSIRGLSMLASAVGNLARNGAFGSTSDPIVRRLIAHPEHYLFNILFDRGMFPGVAARNFLQSALYGTLWQRLVNRRTPQGQAPLIYAVNGSELNFREFFDLTGVDLVITGSNITKHRPSVFSKRHTPDFPVAEAVGISMNLPVLFKPVQVEANVPTGQYNQRADDYHGMWMDGGVLNNFPLHAFDFLSPSVSPQHPNLKPLNANTLGLRLTDGYPPSQRRRSATPQQGTFDVLLSHLGDVLGTVLYPSEEGQIRSQDERDQSIDLYTYDLATTEFAPPASKSATPIAEAERSVDAYFSQSP</sequence>
<dbReference type="SUPFAM" id="SSF52151">
    <property type="entry name" value="FabD/lysophospholipase-like"/>
    <property type="match status" value="1"/>
</dbReference>
<keyword evidence="2" id="KW-0442">Lipid degradation</keyword>
<feature type="short sequence motif" description="GXGXXG" evidence="2">
    <location>
        <begin position="17"/>
        <end position="22"/>
    </location>
</feature>
<feature type="region of interest" description="Disordered" evidence="3">
    <location>
        <begin position="403"/>
        <end position="427"/>
    </location>
</feature>
<keyword evidence="1 2" id="KW-0443">Lipid metabolism</keyword>